<dbReference type="AlphaFoldDB" id="A0AAU9QEF8"/>
<dbReference type="SUPFAM" id="SSF47413">
    <property type="entry name" value="lambda repressor-like DNA-binding domains"/>
    <property type="match status" value="1"/>
</dbReference>
<reference evidence="2" key="1">
    <citation type="submission" date="2022-01" db="EMBL/GenBank/DDBJ databases">
        <authorList>
            <person name="Lagorce A."/>
        </authorList>
    </citation>
    <scope>NUCLEOTIDE SEQUENCE</scope>
    <source>
        <strain evidence="2">Th15_F1_A12</strain>
    </source>
</reference>
<dbReference type="InterPro" id="IPR001387">
    <property type="entry name" value="Cro/C1-type_HTH"/>
</dbReference>
<protein>
    <submittedName>
        <fullName evidence="2">Transcriptional regulator</fullName>
    </submittedName>
</protein>
<sequence length="306" mass="34990">MFGGYLKQVREEIGLTQKELATKLNLASAEFASIDPVTISRWERGTTAPTVIKAIKILRVLTTNLMPFLRQLPTKVDKSLLAEIAEYRFKSPWATLMASSYDVPTPAGEVLECPLLESDQDVYLANLKHFFSNIDLDNKALFDVDLYQYQLDKKLFARKFIDKNTKEILGHRIAFLLDANELRQYFSSPYFPLPVQQSRSYSSNRVMAMCTVSRYSSNEAVFWENNASGARFVATHANIHDIYFYAIDQWSVNYMESLNAEKVAFDTPDEDGIVKIGNQSFKRCLYRVDSANWLSRPEVISLLQNA</sequence>
<accession>A0AAU9QEF8</accession>
<evidence type="ECO:0000313" key="3">
    <source>
        <dbReference type="Proteomes" id="UP001295462"/>
    </source>
</evidence>
<dbReference type="CDD" id="cd00093">
    <property type="entry name" value="HTH_XRE"/>
    <property type="match status" value="1"/>
</dbReference>
<dbReference type="InterPro" id="IPR010982">
    <property type="entry name" value="Lambda_DNA-bd_dom_sf"/>
</dbReference>
<dbReference type="GO" id="GO:0003677">
    <property type="term" value="F:DNA binding"/>
    <property type="evidence" value="ECO:0007669"/>
    <property type="project" value="InterPro"/>
</dbReference>
<dbReference type="PROSITE" id="PS50943">
    <property type="entry name" value="HTH_CROC1"/>
    <property type="match status" value="1"/>
</dbReference>
<evidence type="ECO:0000313" key="2">
    <source>
        <dbReference type="EMBL" id="CAH1565896.1"/>
    </source>
</evidence>
<gene>
    <name evidence="2" type="ORF">THF1A12_10425</name>
</gene>
<feature type="domain" description="HTH cro/C1-type" evidence="1">
    <location>
        <begin position="6"/>
        <end position="69"/>
    </location>
</feature>
<dbReference type="RefSeq" id="WP_104034804.1">
    <property type="nucleotide sequence ID" value="NZ_CAKMTZ010000001.1"/>
</dbReference>
<evidence type="ECO:0000259" key="1">
    <source>
        <dbReference type="PROSITE" id="PS50943"/>
    </source>
</evidence>
<dbReference type="SMART" id="SM00530">
    <property type="entry name" value="HTH_XRE"/>
    <property type="match status" value="1"/>
</dbReference>
<dbReference type="Pfam" id="PF01381">
    <property type="entry name" value="HTH_3"/>
    <property type="match status" value="1"/>
</dbReference>
<comment type="caution">
    <text evidence="2">The sequence shown here is derived from an EMBL/GenBank/DDBJ whole genome shotgun (WGS) entry which is preliminary data.</text>
</comment>
<name>A0AAU9QEF8_9VIBR</name>
<dbReference type="EMBL" id="CAKMUD010000001">
    <property type="protein sequence ID" value="CAH1565896.1"/>
    <property type="molecule type" value="Genomic_DNA"/>
</dbReference>
<dbReference type="Proteomes" id="UP001295462">
    <property type="component" value="Unassembled WGS sequence"/>
</dbReference>
<proteinExistence type="predicted"/>
<organism evidence="2 3">
    <name type="scientific">Vibrio jasicida</name>
    <dbReference type="NCBI Taxonomy" id="766224"/>
    <lineage>
        <taxon>Bacteria</taxon>
        <taxon>Pseudomonadati</taxon>
        <taxon>Pseudomonadota</taxon>
        <taxon>Gammaproteobacteria</taxon>
        <taxon>Vibrionales</taxon>
        <taxon>Vibrionaceae</taxon>
        <taxon>Vibrio</taxon>
    </lineage>
</organism>
<dbReference type="Gene3D" id="1.10.260.40">
    <property type="entry name" value="lambda repressor-like DNA-binding domains"/>
    <property type="match status" value="1"/>
</dbReference>